<dbReference type="AlphaFoldDB" id="A0A6M2D934"/>
<proteinExistence type="predicted"/>
<protein>
    <submittedName>
        <fullName evidence="1">Putative secreted protein</fullName>
    </submittedName>
</protein>
<name>A0A6M2D934_RHIMP</name>
<reference evidence="1" key="1">
    <citation type="submission" date="2019-09" db="EMBL/GenBank/DDBJ databases">
        <title>Organ-specific transcriptomic study of the physiology of the cattle tick, Rhipicephalus microplus.</title>
        <authorList>
            <person name="Tirloni L."/>
            <person name="Braz G."/>
            <person name="Gandara A.C.P."/>
            <person name="Sabadin G.A."/>
            <person name="da Silva R.M."/>
            <person name="Guizzo M.G."/>
            <person name="Machado J.A."/>
            <person name="Costa E.P."/>
            <person name="Gomes H.F."/>
            <person name="Moraes J."/>
            <person name="Mota M.B.S."/>
            <person name="Mesquita R.D."/>
            <person name="Alvarenga P.H."/>
            <person name="Alves F."/>
            <person name="Seixas A."/>
            <person name="da Fonseca R.N."/>
            <person name="Fogaca A."/>
            <person name="Logullo C."/>
            <person name="Tanaka A."/>
            <person name="Daffre S."/>
            <person name="Termignoni C."/>
            <person name="Vaz I.S.Jr."/>
            <person name="Oliveira P.L."/>
            <person name="Ribeiro J.M."/>
        </authorList>
    </citation>
    <scope>NUCLEOTIDE SEQUENCE</scope>
    <source>
        <strain evidence="1">Porto Alegre</strain>
    </source>
</reference>
<organism evidence="1">
    <name type="scientific">Rhipicephalus microplus</name>
    <name type="common">Cattle tick</name>
    <name type="synonym">Boophilus microplus</name>
    <dbReference type="NCBI Taxonomy" id="6941"/>
    <lineage>
        <taxon>Eukaryota</taxon>
        <taxon>Metazoa</taxon>
        <taxon>Ecdysozoa</taxon>
        <taxon>Arthropoda</taxon>
        <taxon>Chelicerata</taxon>
        <taxon>Arachnida</taxon>
        <taxon>Acari</taxon>
        <taxon>Parasitiformes</taxon>
        <taxon>Ixodida</taxon>
        <taxon>Ixodoidea</taxon>
        <taxon>Ixodidae</taxon>
        <taxon>Rhipicephalinae</taxon>
        <taxon>Rhipicephalus</taxon>
        <taxon>Boophilus</taxon>
    </lineage>
</organism>
<accession>A0A6M2D934</accession>
<evidence type="ECO:0000313" key="1">
    <source>
        <dbReference type="EMBL" id="NOV42589.1"/>
    </source>
</evidence>
<dbReference type="EMBL" id="GHWJ01009852">
    <property type="protein sequence ID" value="NOV42589.1"/>
    <property type="molecule type" value="Transcribed_RNA"/>
</dbReference>
<sequence length="133" mass="15171">MLLGLFEHITFMVLYVARHSSQSFHFFTALLSFPLQALAQILSFHGDHLLLVFVAPAGTTRLGLMSEIYAQYIFFTPTRCWATETILRKPFILLGFLKSEMLCEQLKPINKYEVGKIYSRGNALYSLVAFLSV</sequence>